<dbReference type="EMBL" id="JAEPQZ010000004">
    <property type="protein sequence ID" value="KAG2182486.1"/>
    <property type="molecule type" value="Genomic_DNA"/>
</dbReference>
<dbReference type="Pfam" id="PF13417">
    <property type="entry name" value="GST_N_3"/>
    <property type="match status" value="1"/>
</dbReference>
<accession>A0A8H7PYK5</accession>
<dbReference type="InterPro" id="IPR004045">
    <property type="entry name" value="Glutathione_S-Trfase_N"/>
</dbReference>
<evidence type="ECO:0008006" key="5">
    <source>
        <dbReference type="Google" id="ProtNLM"/>
    </source>
</evidence>
<dbReference type="InterPro" id="IPR036249">
    <property type="entry name" value="Thioredoxin-like_sf"/>
</dbReference>
<evidence type="ECO:0000313" key="3">
    <source>
        <dbReference type="EMBL" id="KAG2182486.1"/>
    </source>
</evidence>
<sequence length="240" mass="28115">MVRLVIAEKGITDIEYKLVDLDHKQNLSPEYITINPKGQVPAFVVDGQSITESLDISMWLESHYSSPSLLPGETSARSRVMADLAELYEINFFAMLFGIPTQDRVAIERESKESIFRENIEEAERHMKEHPELREQYEKRLETYRAKTGRLVEPAYVQENWKKLGKLLDKFEESLHKGKFLSQENDYCLLDAHATAVLARLIKVDKENEIKTRPKLSEYWSRVQERDSFKKVYDRPTTMW</sequence>
<dbReference type="Gene3D" id="1.20.1050.10">
    <property type="match status" value="1"/>
</dbReference>
<gene>
    <name evidence="3" type="ORF">INT43_007416</name>
</gene>
<feature type="domain" description="GST N-terminal" evidence="1">
    <location>
        <begin position="1"/>
        <end position="68"/>
    </location>
</feature>
<comment type="caution">
    <text evidence="3">The sequence shown here is derived from an EMBL/GenBank/DDBJ whole genome shotgun (WGS) entry which is preliminary data.</text>
</comment>
<proteinExistence type="predicted"/>
<evidence type="ECO:0000259" key="2">
    <source>
        <dbReference type="PROSITE" id="PS50405"/>
    </source>
</evidence>
<dbReference type="Proteomes" id="UP000654370">
    <property type="component" value="Unassembled WGS sequence"/>
</dbReference>
<feature type="domain" description="GST C-terminal" evidence="2">
    <location>
        <begin position="107"/>
        <end position="240"/>
    </location>
</feature>
<dbReference type="InterPro" id="IPR036282">
    <property type="entry name" value="Glutathione-S-Trfase_C_sf"/>
</dbReference>
<protein>
    <recommendedName>
        <fullName evidence="5">Glutathione S-transferase</fullName>
    </recommendedName>
</protein>
<evidence type="ECO:0000313" key="4">
    <source>
        <dbReference type="Proteomes" id="UP000654370"/>
    </source>
</evidence>
<dbReference type="PANTHER" id="PTHR45374">
    <property type="entry name" value="GLUTATHIONE S-TRANSFERASE TCHQD"/>
    <property type="match status" value="1"/>
</dbReference>
<dbReference type="InterPro" id="IPR044617">
    <property type="entry name" value="TCHQD"/>
</dbReference>
<dbReference type="PROSITE" id="PS50405">
    <property type="entry name" value="GST_CTER"/>
    <property type="match status" value="1"/>
</dbReference>
<reference evidence="3" key="1">
    <citation type="submission" date="2020-12" db="EMBL/GenBank/DDBJ databases">
        <title>Metabolic potential, ecology and presence of endohyphal bacteria is reflected in genomic diversity of Mucoromycotina.</title>
        <authorList>
            <person name="Muszewska A."/>
            <person name="Okrasinska A."/>
            <person name="Steczkiewicz K."/>
            <person name="Drgas O."/>
            <person name="Orlowska M."/>
            <person name="Perlinska-Lenart U."/>
            <person name="Aleksandrzak-Piekarczyk T."/>
            <person name="Szatraj K."/>
            <person name="Zielenkiewicz U."/>
            <person name="Pilsyk S."/>
            <person name="Malc E."/>
            <person name="Mieczkowski P."/>
            <person name="Kruszewska J.S."/>
            <person name="Biernat P."/>
            <person name="Pawlowska J."/>
        </authorList>
    </citation>
    <scope>NUCLEOTIDE SEQUENCE</scope>
    <source>
        <strain evidence="3">WA0000067209</strain>
    </source>
</reference>
<dbReference type="GO" id="GO:0004364">
    <property type="term" value="F:glutathione transferase activity"/>
    <property type="evidence" value="ECO:0007669"/>
    <property type="project" value="InterPro"/>
</dbReference>
<dbReference type="PANTHER" id="PTHR45374:SF1">
    <property type="entry name" value="GLUTATHIONE S-TRANSFERASE TCHQD"/>
    <property type="match status" value="1"/>
</dbReference>
<dbReference type="AlphaFoldDB" id="A0A8H7PYK5"/>
<keyword evidence="4" id="KW-1185">Reference proteome</keyword>
<evidence type="ECO:0000259" key="1">
    <source>
        <dbReference type="PROSITE" id="PS50404"/>
    </source>
</evidence>
<dbReference type="OrthoDB" id="412788at2759"/>
<dbReference type="Gene3D" id="3.40.30.10">
    <property type="entry name" value="Glutaredoxin"/>
    <property type="match status" value="1"/>
</dbReference>
<dbReference type="SUPFAM" id="SSF47616">
    <property type="entry name" value="GST C-terminal domain-like"/>
    <property type="match status" value="1"/>
</dbReference>
<dbReference type="PROSITE" id="PS50404">
    <property type="entry name" value="GST_NTER"/>
    <property type="match status" value="1"/>
</dbReference>
<name>A0A8H7PYK5_MORIS</name>
<organism evidence="3 4">
    <name type="scientific">Mortierella isabellina</name>
    <name type="common">Filamentous fungus</name>
    <name type="synonym">Umbelopsis isabellina</name>
    <dbReference type="NCBI Taxonomy" id="91625"/>
    <lineage>
        <taxon>Eukaryota</taxon>
        <taxon>Fungi</taxon>
        <taxon>Fungi incertae sedis</taxon>
        <taxon>Mucoromycota</taxon>
        <taxon>Mucoromycotina</taxon>
        <taxon>Umbelopsidomycetes</taxon>
        <taxon>Umbelopsidales</taxon>
        <taxon>Umbelopsidaceae</taxon>
        <taxon>Umbelopsis</taxon>
    </lineage>
</organism>
<dbReference type="SUPFAM" id="SSF52833">
    <property type="entry name" value="Thioredoxin-like"/>
    <property type="match status" value="1"/>
</dbReference>
<dbReference type="InterPro" id="IPR010987">
    <property type="entry name" value="Glutathione-S-Trfase_C-like"/>
</dbReference>